<evidence type="ECO:0000256" key="2">
    <source>
        <dbReference type="SAM" id="MobiDB-lite"/>
    </source>
</evidence>
<dbReference type="PANTHER" id="PTHR47766:SF1">
    <property type="entry name" value="PROTEIN EFR3"/>
    <property type="match status" value="1"/>
</dbReference>
<dbReference type="PANTHER" id="PTHR47766">
    <property type="entry name" value="PROTEIN EFR3"/>
    <property type="match status" value="1"/>
</dbReference>
<dbReference type="GeneID" id="63786022"/>
<organism evidence="3 4">
    <name type="scientific">Protomyces lactucae-debilis</name>
    <dbReference type="NCBI Taxonomy" id="2754530"/>
    <lineage>
        <taxon>Eukaryota</taxon>
        <taxon>Fungi</taxon>
        <taxon>Dikarya</taxon>
        <taxon>Ascomycota</taxon>
        <taxon>Taphrinomycotina</taxon>
        <taxon>Taphrinomycetes</taxon>
        <taxon>Taphrinales</taxon>
        <taxon>Protomycetaceae</taxon>
        <taxon>Protomyces</taxon>
    </lineage>
</organism>
<dbReference type="GO" id="GO:0072659">
    <property type="term" value="P:protein localization to plasma membrane"/>
    <property type="evidence" value="ECO:0007669"/>
    <property type="project" value="InterPro"/>
</dbReference>
<comment type="similarity">
    <text evidence="1">Belongs to the EFR3 family.</text>
</comment>
<protein>
    <recommendedName>
        <fullName evidence="5">Protein EFR3</fullName>
    </recommendedName>
</protein>
<dbReference type="AlphaFoldDB" id="A0A1Y2FEW8"/>
<dbReference type="SUPFAM" id="SSF48371">
    <property type="entry name" value="ARM repeat"/>
    <property type="match status" value="1"/>
</dbReference>
<proteinExistence type="inferred from homology"/>
<dbReference type="EMBL" id="MCFI01000010">
    <property type="protein sequence ID" value="ORY82157.1"/>
    <property type="molecule type" value="Genomic_DNA"/>
</dbReference>
<dbReference type="InterPro" id="IPR049150">
    <property type="entry name" value="EFR3_HEAT-like_rpt"/>
</dbReference>
<feature type="region of interest" description="Disordered" evidence="2">
    <location>
        <begin position="712"/>
        <end position="743"/>
    </location>
</feature>
<comment type="caution">
    <text evidence="3">The sequence shown here is derived from an EMBL/GenBank/DDBJ whole genome shotgun (WGS) entry which is preliminary data.</text>
</comment>
<dbReference type="InterPro" id="IPR039786">
    <property type="entry name" value="EFR3"/>
</dbReference>
<reference evidence="3 4" key="1">
    <citation type="submission" date="2016-07" db="EMBL/GenBank/DDBJ databases">
        <title>Pervasive Adenine N6-methylation of Active Genes in Fungi.</title>
        <authorList>
            <consortium name="DOE Joint Genome Institute"/>
            <person name="Mondo S.J."/>
            <person name="Dannebaum R.O."/>
            <person name="Kuo R.C."/>
            <person name="Labutti K."/>
            <person name="Haridas S."/>
            <person name="Kuo A."/>
            <person name="Salamov A."/>
            <person name="Ahrendt S.R."/>
            <person name="Lipzen A."/>
            <person name="Sullivan W."/>
            <person name="Andreopoulos W.B."/>
            <person name="Clum A."/>
            <person name="Lindquist E."/>
            <person name="Daum C."/>
            <person name="Ramamoorthy G.K."/>
            <person name="Gryganskyi A."/>
            <person name="Culley D."/>
            <person name="Magnuson J.K."/>
            <person name="James T.Y."/>
            <person name="O'Malley M.A."/>
            <person name="Stajich J.E."/>
            <person name="Spatafora J.W."/>
            <person name="Visel A."/>
            <person name="Grigoriev I.V."/>
        </authorList>
    </citation>
    <scope>NUCLEOTIDE SEQUENCE [LARGE SCALE GENOMIC DNA]</scope>
    <source>
        <strain evidence="3 4">12-1054</strain>
    </source>
</reference>
<dbReference type="Proteomes" id="UP000193685">
    <property type="component" value="Unassembled WGS sequence"/>
</dbReference>
<evidence type="ECO:0008006" key="5">
    <source>
        <dbReference type="Google" id="ProtNLM"/>
    </source>
</evidence>
<evidence type="ECO:0000313" key="3">
    <source>
        <dbReference type="EMBL" id="ORY82157.1"/>
    </source>
</evidence>
<dbReference type="GO" id="GO:0005886">
    <property type="term" value="C:plasma membrane"/>
    <property type="evidence" value="ECO:0007669"/>
    <property type="project" value="TreeGrafter"/>
</dbReference>
<dbReference type="Pfam" id="PF21072">
    <property type="entry name" value="EFR3"/>
    <property type="match status" value="1"/>
</dbReference>
<evidence type="ECO:0000256" key="1">
    <source>
        <dbReference type="ARBA" id="ARBA00010216"/>
    </source>
</evidence>
<dbReference type="OrthoDB" id="19232at2759"/>
<sequence length="788" mass="86848">MVYCIPQSKHVKLTLACYPKSKTAAAHPNSSELQYLAYYASSRPKKLIKVGLYIRQKVVKDVYWNRQTEIIVSLDICAALIEKCHNNLNLFARDVIQVLNSAVTLASKDTAMLDHVASCFSSLAKYLNESLLATDEVFAQQYNELLSSLASMAIQYRSEQDWKATKVCVEALQAACKSKGVAAPNAQIQIATLIRSSLEILYTTTEDALYGLRASFQRRSVDLAKHERRLSSMSATASRPTVTSPQMVQAESGCESAEWKVQVSALQTLRILFDTNDATQIRAASIEILSFFQAHQMNDSGWASTIIQFATAWAPINLRFHILGICLRELVSMATESWPDAKQSSLLYWIQGLLTSKVSLIGLSTVDVLETLMTFARTLAQMTDSATALSVVHSIRLVREEGAGRASNEKADFLLRFVRTAGSVSSHSYYEGQLSDLCQSVLGSLSSPATENNTGQTLYDFLQLEVLSYLMKAALPFTVPGETHQRISINHWIGSLHLLEHKERALRVEFVDVLLQYLHSDYLQVPSSTDELQYTELLLKKFQVAMSRCAACSCEDANGLLAWFVLAKTFAVVLELKHFAGFVPMFYHIVTHGTIQEPLASALVTLILGAAADHHDLTSARSLLDLQAATSLFTTVFAARDQTRQSVTDLIQADAKPLVSQSTHAQITLPASQIIMQSLLQSARLDDCGHDTGEEWDTQANDSSLQLPLHAKESQSSAILSTKNTSKGSIEPSSFAEDKEEHAGRVNKLKLALSTTVSPKAHTPLRKASNDMSDLLDGIELETLTSDH</sequence>
<feature type="compositionally biased region" description="Polar residues" evidence="2">
    <location>
        <begin position="714"/>
        <end position="732"/>
    </location>
</feature>
<gene>
    <name evidence="3" type="ORF">BCR37DRAFT_380110</name>
</gene>
<dbReference type="STRING" id="56484.A0A1Y2FEW8"/>
<dbReference type="InterPro" id="IPR016024">
    <property type="entry name" value="ARM-type_fold"/>
</dbReference>
<evidence type="ECO:0000313" key="4">
    <source>
        <dbReference type="Proteomes" id="UP000193685"/>
    </source>
</evidence>
<dbReference type="OMA" id="RISINHW"/>
<name>A0A1Y2FEW8_PROLT</name>
<accession>A0A1Y2FEW8</accession>
<keyword evidence="4" id="KW-1185">Reference proteome</keyword>
<dbReference type="RefSeq" id="XP_040725291.1">
    <property type="nucleotide sequence ID" value="XM_040869423.1"/>
</dbReference>